<gene>
    <name evidence="2" type="ORF">M8523_17670</name>
</gene>
<dbReference type="Proteomes" id="UP001165667">
    <property type="component" value="Unassembled WGS sequence"/>
</dbReference>
<protein>
    <submittedName>
        <fullName evidence="2">DUF5615 family PIN-like protein</fullName>
    </submittedName>
</protein>
<dbReference type="AlphaFoldDB" id="A0AA41YXB3"/>
<proteinExistence type="predicted"/>
<dbReference type="Pfam" id="PF18480">
    <property type="entry name" value="DUF5615"/>
    <property type="match status" value="1"/>
</dbReference>
<dbReference type="InterPro" id="IPR041049">
    <property type="entry name" value="DUF5615"/>
</dbReference>
<dbReference type="EMBL" id="JAMOIM010000011">
    <property type="protein sequence ID" value="MCW6509849.1"/>
    <property type="molecule type" value="Genomic_DNA"/>
</dbReference>
<sequence length="109" mass="11965">MRFLVDAQLPPALARWLAAQGHEAAHVGDLGMQAASDAAIWDHALVSSSAIVTKDEDFVQRKVLADNGPVVVWIRLPNTRRQELLAWFETVLPDVLAALLRGETLIEVT</sequence>
<name>A0AA41YXB3_9HYPH</name>
<comment type="caution">
    <text evidence="2">The sequence shown here is derived from an EMBL/GenBank/DDBJ whole genome shotgun (WGS) entry which is preliminary data.</text>
</comment>
<keyword evidence="3" id="KW-1185">Reference proteome</keyword>
<evidence type="ECO:0000313" key="3">
    <source>
        <dbReference type="Proteomes" id="UP001165667"/>
    </source>
</evidence>
<dbReference type="RefSeq" id="WP_282586217.1">
    <property type="nucleotide sequence ID" value="NZ_JAMOIM010000011.1"/>
</dbReference>
<evidence type="ECO:0000313" key="2">
    <source>
        <dbReference type="EMBL" id="MCW6509849.1"/>
    </source>
</evidence>
<reference evidence="2" key="1">
    <citation type="submission" date="2022-05" db="EMBL/GenBank/DDBJ databases">
        <authorList>
            <person name="Pankratov T."/>
        </authorList>
    </citation>
    <scope>NUCLEOTIDE SEQUENCE</scope>
    <source>
        <strain evidence="2">BP6-180914</strain>
    </source>
</reference>
<organism evidence="2 3">
    <name type="scientific">Lichenifustis flavocetrariae</name>
    <dbReference type="NCBI Taxonomy" id="2949735"/>
    <lineage>
        <taxon>Bacteria</taxon>
        <taxon>Pseudomonadati</taxon>
        <taxon>Pseudomonadota</taxon>
        <taxon>Alphaproteobacteria</taxon>
        <taxon>Hyphomicrobiales</taxon>
        <taxon>Lichenihabitantaceae</taxon>
        <taxon>Lichenifustis</taxon>
    </lineage>
</organism>
<feature type="domain" description="DUF5615" evidence="1">
    <location>
        <begin position="1"/>
        <end position="103"/>
    </location>
</feature>
<accession>A0AA41YXB3</accession>
<evidence type="ECO:0000259" key="1">
    <source>
        <dbReference type="Pfam" id="PF18480"/>
    </source>
</evidence>